<dbReference type="OrthoDB" id="2754773at2759"/>
<accession>A0A4R0RUZ5</accession>
<proteinExistence type="predicted"/>
<dbReference type="AlphaFoldDB" id="A0A4R0RUZ5"/>
<keyword evidence="2" id="KW-1185">Reference proteome</keyword>
<dbReference type="Proteomes" id="UP000292702">
    <property type="component" value="Unassembled WGS sequence"/>
</dbReference>
<protein>
    <submittedName>
        <fullName evidence="1">Uncharacterized protein</fullName>
    </submittedName>
</protein>
<evidence type="ECO:0000313" key="2">
    <source>
        <dbReference type="Proteomes" id="UP000292702"/>
    </source>
</evidence>
<dbReference type="EMBL" id="RWJN01000001">
    <property type="protein sequence ID" value="TCD71926.1"/>
    <property type="molecule type" value="Genomic_DNA"/>
</dbReference>
<organism evidence="1 2">
    <name type="scientific">Steccherinum ochraceum</name>
    <dbReference type="NCBI Taxonomy" id="92696"/>
    <lineage>
        <taxon>Eukaryota</taxon>
        <taxon>Fungi</taxon>
        <taxon>Dikarya</taxon>
        <taxon>Basidiomycota</taxon>
        <taxon>Agaricomycotina</taxon>
        <taxon>Agaricomycetes</taxon>
        <taxon>Polyporales</taxon>
        <taxon>Steccherinaceae</taxon>
        <taxon>Steccherinum</taxon>
    </lineage>
</organism>
<evidence type="ECO:0000313" key="1">
    <source>
        <dbReference type="EMBL" id="TCD71926.1"/>
    </source>
</evidence>
<sequence length="515" mass="57882">MQEQVGFTSMDTSRVLVPLMLVSSQWRRICISDPSLWSRIKVKRPESLSLSLRRSGNIPLRLVWHQPSVGVLGQDVDDSMIEMLAPHLHRTTSLHLVLMSEHALRIVTPLLSLLSKPAKDVTISTFVGLVDGRTLSDNVLHGVQLRSLSLTNFVIPLRSDAYNDLQSLNLTRLELTLTDVLNTLQRSPRLTSLWLFHTIEASDSPSHSHLPTITLNHLGSLSVFVESDGVLRSFLSCVRYPETARLKITNTLDVDIGVEADLWHWVPDVEGSERNKLLGPFKRSVAVDLLLDEEEEEPQVTVRGRDDNGHDCCYLETTFIRGQDAELACPVGRLAIWGFMTELRCTIIRELSIVKSTTLFITLSDWDAILTSLPSLFQLTFSSVDLIDPSGRLLSQKYAVDDLFRALTPSTYIHRQICAKQLSVLRLINCGLYDRGDVVLACARERMEAGCQLDILAFLYWDSTSRSDVPRWPDTSPFVGTTEIQMISARDKAFGNLYAQPSELPEEIEYLPTVT</sequence>
<name>A0A4R0RUZ5_9APHY</name>
<comment type="caution">
    <text evidence="1">The sequence shown here is derived from an EMBL/GenBank/DDBJ whole genome shotgun (WGS) entry which is preliminary data.</text>
</comment>
<reference evidence="1 2" key="1">
    <citation type="submission" date="2018-11" db="EMBL/GenBank/DDBJ databases">
        <title>Genome assembly of Steccherinum ochraceum LE-BIN_3174, the white-rot fungus of the Steccherinaceae family (The Residual Polyporoid clade, Polyporales, Basidiomycota).</title>
        <authorList>
            <person name="Fedorova T.V."/>
            <person name="Glazunova O.A."/>
            <person name="Landesman E.O."/>
            <person name="Moiseenko K.V."/>
            <person name="Psurtseva N.V."/>
            <person name="Savinova O.S."/>
            <person name="Shakhova N.V."/>
            <person name="Tyazhelova T.V."/>
            <person name="Vasina D.V."/>
        </authorList>
    </citation>
    <scope>NUCLEOTIDE SEQUENCE [LARGE SCALE GENOMIC DNA]</scope>
    <source>
        <strain evidence="1 2">LE-BIN_3174</strain>
    </source>
</reference>
<gene>
    <name evidence="1" type="ORF">EIP91_000058</name>
</gene>